<dbReference type="AlphaFoldDB" id="A0A9N9EGL1"/>
<feature type="compositionally biased region" description="Basic and acidic residues" evidence="1">
    <location>
        <begin position="233"/>
        <end position="244"/>
    </location>
</feature>
<evidence type="ECO:0000256" key="1">
    <source>
        <dbReference type="SAM" id="MobiDB-lite"/>
    </source>
</evidence>
<dbReference type="Proteomes" id="UP000789570">
    <property type="component" value="Unassembled WGS sequence"/>
</dbReference>
<protein>
    <submittedName>
        <fullName evidence="2">1251_t:CDS:1</fullName>
    </submittedName>
</protein>
<proteinExistence type="predicted"/>
<feature type="compositionally biased region" description="Polar residues" evidence="1">
    <location>
        <begin position="570"/>
        <end position="583"/>
    </location>
</feature>
<keyword evidence="3" id="KW-1185">Reference proteome</keyword>
<evidence type="ECO:0000313" key="3">
    <source>
        <dbReference type="Proteomes" id="UP000789570"/>
    </source>
</evidence>
<comment type="caution">
    <text evidence="2">The sequence shown here is derived from an EMBL/GenBank/DDBJ whole genome shotgun (WGS) entry which is preliminary data.</text>
</comment>
<feature type="compositionally biased region" description="Polar residues" evidence="1">
    <location>
        <begin position="1"/>
        <end position="16"/>
    </location>
</feature>
<feature type="compositionally biased region" description="Basic and acidic residues" evidence="1">
    <location>
        <begin position="471"/>
        <end position="502"/>
    </location>
</feature>
<feature type="region of interest" description="Disordered" evidence="1">
    <location>
        <begin position="198"/>
        <end position="657"/>
    </location>
</feature>
<evidence type="ECO:0000313" key="2">
    <source>
        <dbReference type="EMBL" id="CAG8676144.1"/>
    </source>
</evidence>
<feature type="region of interest" description="Disordered" evidence="1">
    <location>
        <begin position="1"/>
        <end position="52"/>
    </location>
</feature>
<feature type="compositionally biased region" description="Basic and acidic residues" evidence="1">
    <location>
        <begin position="340"/>
        <end position="352"/>
    </location>
</feature>
<feature type="compositionally biased region" description="Basic and acidic residues" evidence="1">
    <location>
        <begin position="595"/>
        <end position="625"/>
    </location>
</feature>
<feature type="compositionally biased region" description="Polar residues" evidence="1">
    <location>
        <begin position="303"/>
        <end position="318"/>
    </location>
</feature>
<sequence length="657" mass="73180">MESSENPNNQETTINENKVEITEIIRTSTTSDSGEESSDKGSPVKISHSDAEENIVVVIKEGETVTDNEVITDEINNTIQIPVLENVTPNPVDNLPAGVSDDDKQDEASNLIVNSTVEDKGVENTETISNDEEDFEIKSDGKGNDINSGNIGNHDENSIVFPATNDTEEGSVNMVHHERGNHISTQTIVGQTNVLSEEETRLNDDPNNEENQNIDLQDNANSDISNLSGNKIKQTEKVPFKGYEEIDESNTNDSTDITQPKDFKDYDSDNEHKNKSETTNTSNESIDQENPLPKQKLTETDTFDSGNPFNDYQSSFSKPQDARHKIQVVRPVRGFNPDHTSLEPKKTFRDEVFQAQRNEYDVDYDDPQPENDNTTGRRSTERKGGDNSGSKSKSKKDNDVDSDGSQRENDNISGSRLAERKGGDNSGSESKSKEEIDVDYDNPQPENDNTTDRRSAERKDDDNSGSKSKNKKDNDVDSDGSQRDDDVKTTGRRRLSEGKDGDNSGAESINQIKPADVFQVPITSTHQRKSNKDGSDNTTGRSSIGLKDDHNSNSQNNFHGSRRNDETNQRNKNTQSLSQSNLYENRKFGYGNLEEDPRQFRENPRKFIDKERYQGSKHEDLHYEKGPVPGGSDKNDGSHSGDKGSGSRLYSNVHMPA</sequence>
<gene>
    <name evidence="2" type="ORF">FCALED_LOCUS12264</name>
</gene>
<feature type="compositionally biased region" description="Basic and acidic residues" evidence="1">
    <location>
        <begin position="450"/>
        <end position="464"/>
    </location>
</feature>
<dbReference type="EMBL" id="CAJVPQ010005819">
    <property type="protein sequence ID" value="CAG8676144.1"/>
    <property type="molecule type" value="Genomic_DNA"/>
</dbReference>
<accession>A0A9N9EGL1</accession>
<organism evidence="2 3">
    <name type="scientific">Funneliformis caledonium</name>
    <dbReference type="NCBI Taxonomy" id="1117310"/>
    <lineage>
        <taxon>Eukaryota</taxon>
        <taxon>Fungi</taxon>
        <taxon>Fungi incertae sedis</taxon>
        <taxon>Mucoromycota</taxon>
        <taxon>Glomeromycotina</taxon>
        <taxon>Glomeromycetes</taxon>
        <taxon>Glomerales</taxon>
        <taxon>Glomeraceae</taxon>
        <taxon>Funneliformis</taxon>
    </lineage>
</organism>
<feature type="region of interest" description="Disordered" evidence="1">
    <location>
        <begin position="132"/>
        <end position="161"/>
    </location>
</feature>
<feature type="compositionally biased region" description="Basic and acidic residues" evidence="1">
    <location>
        <begin position="395"/>
        <end position="410"/>
    </location>
</feature>
<feature type="compositionally biased region" description="Basic and acidic residues" evidence="1">
    <location>
        <begin position="259"/>
        <end position="276"/>
    </location>
</feature>
<reference evidence="2" key="1">
    <citation type="submission" date="2021-06" db="EMBL/GenBank/DDBJ databases">
        <authorList>
            <person name="Kallberg Y."/>
            <person name="Tangrot J."/>
            <person name="Rosling A."/>
        </authorList>
    </citation>
    <scope>NUCLEOTIDE SEQUENCE</scope>
    <source>
        <strain evidence="2">UK204</strain>
    </source>
</reference>
<feature type="compositionally biased region" description="Polar residues" evidence="1">
    <location>
        <begin position="209"/>
        <end position="232"/>
    </location>
</feature>
<name>A0A9N9EGL1_9GLOM</name>
<feature type="compositionally biased region" description="Basic and acidic residues" evidence="1">
    <location>
        <begin position="633"/>
        <end position="642"/>
    </location>
</feature>